<dbReference type="GO" id="GO:0005886">
    <property type="term" value="C:plasma membrane"/>
    <property type="evidence" value="ECO:0007669"/>
    <property type="project" value="UniProtKB-SubCell"/>
</dbReference>
<gene>
    <name evidence="7" type="ORF">SAMN04488052_101227</name>
</gene>
<organism evidence="7 8">
    <name type="scientific">Aquisalimonas asiatica</name>
    <dbReference type="NCBI Taxonomy" id="406100"/>
    <lineage>
        <taxon>Bacteria</taxon>
        <taxon>Pseudomonadati</taxon>
        <taxon>Pseudomonadota</taxon>
        <taxon>Gammaproteobacteria</taxon>
        <taxon>Chromatiales</taxon>
        <taxon>Ectothiorhodospiraceae</taxon>
        <taxon>Aquisalimonas</taxon>
    </lineage>
</organism>
<reference evidence="7 8" key="1">
    <citation type="submission" date="2016-10" db="EMBL/GenBank/DDBJ databases">
        <authorList>
            <person name="de Groot N.N."/>
        </authorList>
    </citation>
    <scope>NUCLEOTIDE SEQUENCE [LARGE SCALE GENOMIC DNA]</scope>
    <source>
        <strain evidence="7 8">CGMCC 1.6291</strain>
    </source>
</reference>
<evidence type="ECO:0000256" key="4">
    <source>
        <dbReference type="ARBA" id="ARBA00022692"/>
    </source>
</evidence>
<dbReference type="PANTHER" id="PTHR34584:SF1">
    <property type="entry name" value="NA(+)_H(+) ANTIPORTER SUBUNIT E1"/>
    <property type="match status" value="1"/>
</dbReference>
<keyword evidence="4" id="KW-0812">Transmembrane</keyword>
<dbReference type="RefSeq" id="WP_245753904.1">
    <property type="nucleotide sequence ID" value="NZ_FOEG01000001.1"/>
</dbReference>
<accession>A0A1H8PXR6</accession>
<keyword evidence="5" id="KW-1133">Transmembrane helix</keyword>
<dbReference type="InterPro" id="IPR002758">
    <property type="entry name" value="Cation_antiport_E"/>
</dbReference>
<keyword evidence="8" id="KW-1185">Reference proteome</keyword>
<dbReference type="PANTHER" id="PTHR34584">
    <property type="entry name" value="NA(+)/H(+) ANTIPORTER SUBUNIT E1"/>
    <property type="match status" value="1"/>
</dbReference>
<dbReference type="Proteomes" id="UP000199657">
    <property type="component" value="Unassembled WGS sequence"/>
</dbReference>
<dbReference type="STRING" id="406100.SAMN04488052_101227"/>
<proteinExistence type="inferred from homology"/>
<dbReference type="AlphaFoldDB" id="A0A1H8PXR6"/>
<evidence type="ECO:0000313" key="7">
    <source>
        <dbReference type="EMBL" id="SEO46802.1"/>
    </source>
</evidence>
<evidence type="ECO:0000256" key="2">
    <source>
        <dbReference type="ARBA" id="ARBA00006228"/>
    </source>
</evidence>
<dbReference type="Pfam" id="PF01899">
    <property type="entry name" value="MNHE"/>
    <property type="match status" value="1"/>
</dbReference>
<evidence type="ECO:0000256" key="3">
    <source>
        <dbReference type="ARBA" id="ARBA00022475"/>
    </source>
</evidence>
<keyword evidence="6" id="KW-0472">Membrane</keyword>
<evidence type="ECO:0000313" key="8">
    <source>
        <dbReference type="Proteomes" id="UP000199657"/>
    </source>
</evidence>
<sequence length="154" mass="17082">MRLATYALIWLLLTGGDTGSWLWGLPAIAVAALFNPFEPNQRWRLDPASLLRFVGLFLQLSLQGAVDTAWRTLNPRRRLTPALVDYVWRLPPNGSRIFLANIINLMPGTLCVRITDDAMTMHTIGDSQAAVDHVSQLEAAIAGMLQQQQVDADD</sequence>
<name>A0A1H8PXR6_9GAMM</name>
<comment type="subcellular location">
    <subcellularLocation>
        <location evidence="1">Cell membrane</location>
        <topology evidence="1">Multi-pass membrane protein</topology>
    </subcellularLocation>
</comment>
<keyword evidence="3" id="KW-1003">Cell membrane</keyword>
<dbReference type="EMBL" id="FOEG01000001">
    <property type="protein sequence ID" value="SEO46802.1"/>
    <property type="molecule type" value="Genomic_DNA"/>
</dbReference>
<protein>
    <submittedName>
        <fullName evidence="7">Multicomponent Na+:H+ antiporter subunit E</fullName>
    </submittedName>
</protein>
<evidence type="ECO:0000256" key="6">
    <source>
        <dbReference type="ARBA" id="ARBA00023136"/>
    </source>
</evidence>
<dbReference type="GO" id="GO:0008324">
    <property type="term" value="F:monoatomic cation transmembrane transporter activity"/>
    <property type="evidence" value="ECO:0007669"/>
    <property type="project" value="InterPro"/>
</dbReference>
<evidence type="ECO:0000256" key="1">
    <source>
        <dbReference type="ARBA" id="ARBA00004651"/>
    </source>
</evidence>
<comment type="similarity">
    <text evidence="2">Belongs to the CPA3 antiporters (TC 2.A.63) subunit E family.</text>
</comment>
<evidence type="ECO:0000256" key="5">
    <source>
        <dbReference type="ARBA" id="ARBA00022989"/>
    </source>
</evidence>